<gene>
    <name evidence="1" type="ORF">Prudu_011347</name>
</gene>
<proteinExistence type="predicted"/>
<dbReference type="AlphaFoldDB" id="A0A4Y1RAD9"/>
<reference evidence="1" key="1">
    <citation type="journal article" date="2019" name="Science">
        <title>Mutation of a bHLH transcription factor allowed almond domestication.</title>
        <authorList>
            <person name="Sanchez-Perez R."/>
            <person name="Pavan S."/>
            <person name="Mazzeo R."/>
            <person name="Moldovan C."/>
            <person name="Aiese Cigliano R."/>
            <person name="Del Cueto J."/>
            <person name="Ricciardi F."/>
            <person name="Lotti C."/>
            <person name="Ricciardi L."/>
            <person name="Dicenta F."/>
            <person name="Lopez-Marques R.L."/>
            <person name="Lindberg Moller B."/>
        </authorList>
    </citation>
    <scope>NUCLEOTIDE SEQUENCE</scope>
</reference>
<dbReference type="EMBL" id="AP019300">
    <property type="protein sequence ID" value="BBH01164.1"/>
    <property type="molecule type" value="Genomic_DNA"/>
</dbReference>
<protein>
    <submittedName>
        <fullName evidence="1">Uncharacterized protein</fullName>
    </submittedName>
</protein>
<organism evidence="1">
    <name type="scientific">Prunus dulcis</name>
    <name type="common">Almond</name>
    <name type="synonym">Amygdalus dulcis</name>
    <dbReference type="NCBI Taxonomy" id="3755"/>
    <lineage>
        <taxon>Eukaryota</taxon>
        <taxon>Viridiplantae</taxon>
        <taxon>Streptophyta</taxon>
        <taxon>Embryophyta</taxon>
        <taxon>Tracheophyta</taxon>
        <taxon>Spermatophyta</taxon>
        <taxon>Magnoliopsida</taxon>
        <taxon>eudicotyledons</taxon>
        <taxon>Gunneridae</taxon>
        <taxon>Pentapetalae</taxon>
        <taxon>rosids</taxon>
        <taxon>fabids</taxon>
        <taxon>Rosales</taxon>
        <taxon>Rosaceae</taxon>
        <taxon>Amygdaloideae</taxon>
        <taxon>Amygdaleae</taxon>
        <taxon>Prunus</taxon>
    </lineage>
</organism>
<evidence type="ECO:0000313" key="1">
    <source>
        <dbReference type="EMBL" id="BBH01164.1"/>
    </source>
</evidence>
<accession>A0A4Y1RAD9</accession>
<sequence>MSCRRREKRPTLGEVLWHLEYVLQLHEAWMRTNAGDNSFTSSQAFGALVEGEAEEEKDLRV</sequence>
<name>A0A4Y1RAD9_PRUDU</name>